<evidence type="ECO:0000256" key="1">
    <source>
        <dbReference type="SAM" id="Phobius"/>
    </source>
</evidence>
<gene>
    <name evidence="2" type="ORF">FWILDA_LOCUS1313</name>
</gene>
<protein>
    <submittedName>
        <fullName evidence="2">4958_t:CDS:1</fullName>
    </submittedName>
</protein>
<sequence length="65" mass="7518">MTSPYQGDSICFMNFYGNFIMNILTLKTGIVVSFIFNIGMDNERRKDKIEMEIQSDVNEEEAAEK</sequence>
<proteinExistence type="predicted"/>
<dbReference type="EMBL" id="CAMKVN010000121">
    <property type="protein sequence ID" value="CAI2163928.1"/>
    <property type="molecule type" value="Genomic_DNA"/>
</dbReference>
<organism evidence="2 3">
    <name type="scientific">Funneliformis geosporum</name>
    <dbReference type="NCBI Taxonomy" id="1117311"/>
    <lineage>
        <taxon>Eukaryota</taxon>
        <taxon>Fungi</taxon>
        <taxon>Fungi incertae sedis</taxon>
        <taxon>Mucoromycota</taxon>
        <taxon>Glomeromycotina</taxon>
        <taxon>Glomeromycetes</taxon>
        <taxon>Glomerales</taxon>
        <taxon>Glomeraceae</taxon>
        <taxon>Funneliformis</taxon>
    </lineage>
</organism>
<keyword evidence="1" id="KW-0472">Membrane</keyword>
<reference evidence="2" key="1">
    <citation type="submission" date="2022-08" db="EMBL/GenBank/DDBJ databases">
        <authorList>
            <person name="Kallberg Y."/>
            <person name="Tangrot J."/>
            <person name="Rosling A."/>
        </authorList>
    </citation>
    <scope>NUCLEOTIDE SEQUENCE</scope>
    <source>
        <strain evidence="2">Wild A</strain>
    </source>
</reference>
<keyword evidence="1" id="KW-1133">Transmembrane helix</keyword>
<comment type="caution">
    <text evidence="2">The sequence shown here is derived from an EMBL/GenBank/DDBJ whole genome shotgun (WGS) entry which is preliminary data.</text>
</comment>
<dbReference type="Proteomes" id="UP001153678">
    <property type="component" value="Unassembled WGS sequence"/>
</dbReference>
<dbReference type="AlphaFoldDB" id="A0A9W4SBP8"/>
<name>A0A9W4SBP8_9GLOM</name>
<keyword evidence="1" id="KW-0812">Transmembrane</keyword>
<keyword evidence="3" id="KW-1185">Reference proteome</keyword>
<evidence type="ECO:0000313" key="3">
    <source>
        <dbReference type="Proteomes" id="UP001153678"/>
    </source>
</evidence>
<feature type="transmembrane region" description="Helical" evidence="1">
    <location>
        <begin position="15"/>
        <end position="38"/>
    </location>
</feature>
<accession>A0A9W4SBP8</accession>
<evidence type="ECO:0000313" key="2">
    <source>
        <dbReference type="EMBL" id="CAI2163928.1"/>
    </source>
</evidence>